<dbReference type="AlphaFoldDB" id="A0A0G4EDE4"/>
<feature type="domain" description="J" evidence="4">
    <location>
        <begin position="52"/>
        <end position="116"/>
    </location>
</feature>
<dbReference type="InterPro" id="IPR036869">
    <property type="entry name" value="J_dom_sf"/>
</dbReference>
<dbReference type="STRING" id="1169540.A0A0G4EDE4"/>
<feature type="transmembrane region" description="Helical" evidence="3">
    <location>
        <begin position="161"/>
        <end position="179"/>
    </location>
</feature>
<evidence type="ECO:0000313" key="5">
    <source>
        <dbReference type="EMBL" id="CEL94018.1"/>
    </source>
</evidence>
<dbReference type="InterPro" id="IPR001623">
    <property type="entry name" value="DnaJ_domain"/>
</dbReference>
<dbReference type="GO" id="GO:0005783">
    <property type="term" value="C:endoplasmic reticulum"/>
    <property type="evidence" value="ECO:0007669"/>
    <property type="project" value="TreeGrafter"/>
</dbReference>
<organism evidence="5 6">
    <name type="scientific">Vitrella brassicaformis (strain CCMP3155)</name>
    <dbReference type="NCBI Taxonomy" id="1169540"/>
    <lineage>
        <taxon>Eukaryota</taxon>
        <taxon>Sar</taxon>
        <taxon>Alveolata</taxon>
        <taxon>Colpodellida</taxon>
        <taxon>Vitrellaceae</taxon>
        <taxon>Vitrella</taxon>
    </lineage>
</organism>
<feature type="transmembrane region" description="Helical" evidence="3">
    <location>
        <begin position="199"/>
        <end position="220"/>
    </location>
</feature>
<dbReference type="PROSITE" id="PS00636">
    <property type="entry name" value="DNAJ_1"/>
    <property type="match status" value="1"/>
</dbReference>
<dbReference type="PANTHER" id="PTHR44360">
    <property type="entry name" value="DNAJ HOMOLOG SUBFAMILY B MEMBER 9"/>
    <property type="match status" value="1"/>
</dbReference>
<dbReference type="SMART" id="SM00271">
    <property type="entry name" value="DnaJ"/>
    <property type="match status" value="1"/>
</dbReference>
<gene>
    <name evidence="5" type="ORF">Vbra_20363</name>
</gene>
<dbReference type="EMBL" id="CDMY01000201">
    <property type="protein sequence ID" value="CEL94018.1"/>
    <property type="molecule type" value="Genomic_DNA"/>
</dbReference>
<keyword evidence="3" id="KW-0472">Membrane</keyword>
<name>A0A0G4EDE4_VITBC</name>
<feature type="transmembrane region" description="Helical" evidence="3">
    <location>
        <begin position="131"/>
        <end position="152"/>
    </location>
</feature>
<dbReference type="OMA" id="MNEVERQ"/>
<protein>
    <recommendedName>
        <fullName evidence="4">J domain-containing protein</fullName>
    </recommendedName>
</protein>
<feature type="region of interest" description="Disordered" evidence="2">
    <location>
        <begin position="257"/>
        <end position="328"/>
    </location>
</feature>
<keyword evidence="1" id="KW-0143">Chaperone</keyword>
<dbReference type="CDD" id="cd06257">
    <property type="entry name" value="DnaJ"/>
    <property type="match status" value="1"/>
</dbReference>
<feature type="transmembrane region" description="Helical" evidence="3">
    <location>
        <begin position="26"/>
        <end position="44"/>
    </location>
</feature>
<dbReference type="PANTHER" id="PTHR44360:SF1">
    <property type="entry name" value="DNAJ HOMOLOG SUBFAMILY B MEMBER 9"/>
    <property type="match status" value="1"/>
</dbReference>
<keyword evidence="6" id="KW-1185">Reference proteome</keyword>
<dbReference type="VEuPathDB" id="CryptoDB:Vbra_20363"/>
<evidence type="ECO:0000259" key="4">
    <source>
        <dbReference type="PROSITE" id="PS50076"/>
    </source>
</evidence>
<evidence type="ECO:0000256" key="3">
    <source>
        <dbReference type="SAM" id="Phobius"/>
    </source>
</evidence>
<dbReference type="OrthoDB" id="66964at2759"/>
<proteinExistence type="predicted"/>
<evidence type="ECO:0000313" key="6">
    <source>
        <dbReference type="Proteomes" id="UP000041254"/>
    </source>
</evidence>
<dbReference type="Pfam" id="PF00226">
    <property type="entry name" value="DnaJ"/>
    <property type="match status" value="1"/>
</dbReference>
<evidence type="ECO:0000256" key="2">
    <source>
        <dbReference type="SAM" id="MobiDB-lite"/>
    </source>
</evidence>
<dbReference type="SUPFAM" id="SSF46565">
    <property type="entry name" value="Chaperone J-domain"/>
    <property type="match status" value="1"/>
</dbReference>
<dbReference type="InterPro" id="IPR018253">
    <property type="entry name" value="DnaJ_domain_CS"/>
</dbReference>
<dbReference type="PROSITE" id="PS50076">
    <property type="entry name" value="DNAJ_2"/>
    <property type="match status" value="1"/>
</dbReference>
<reference evidence="5 6" key="1">
    <citation type="submission" date="2014-11" db="EMBL/GenBank/DDBJ databases">
        <authorList>
            <person name="Zhu J."/>
            <person name="Qi W."/>
            <person name="Song R."/>
        </authorList>
    </citation>
    <scope>NUCLEOTIDE SEQUENCE [LARGE SCALE GENOMIC DNA]</scope>
</reference>
<dbReference type="Proteomes" id="UP000041254">
    <property type="component" value="Unassembled WGS sequence"/>
</dbReference>
<sequence>MDRLLLHCVVGAPITGFLVTRKSERWKNIALVAAVVFVVALGWMETYKETANLYDMLGIPVGSDQRVVYQAWRRHSQMYHPDKNSSPEAQEFYYYLKKAYETLSNNVLKSNYNRFGDYNDGHVTDETSQTIVMLSFVSYLLLFSVGCLLTLAKPIQFARQIFLVYVVAAFCLELNLRFVEDDGSIPMLQHLLPFEKILLMRQMFPSVMCAAMILSSFLYVDQDSINQQLYTGVVQSNVRIFNCVSTLSMHRDKTGLFGQQRKKGAPPSTANLPAASEKGPGKIKKRTTGSVSRSDVVTGGDNRTAGTTSADNAQGGAGDGPQDSFASFSKGMNEELRGKLDTVLLKSAQAATGQNAQQGSGQPNMMQIAFWVLIFLVYWTSSK</sequence>
<dbReference type="InterPro" id="IPR051948">
    <property type="entry name" value="Hsp70_co-chaperone_J-domain"/>
</dbReference>
<dbReference type="GO" id="GO:0051087">
    <property type="term" value="F:protein-folding chaperone binding"/>
    <property type="evidence" value="ECO:0007669"/>
    <property type="project" value="TreeGrafter"/>
</dbReference>
<dbReference type="Gene3D" id="1.10.287.110">
    <property type="entry name" value="DnaJ domain"/>
    <property type="match status" value="1"/>
</dbReference>
<dbReference type="GO" id="GO:0036503">
    <property type="term" value="P:ERAD pathway"/>
    <property type="evidence" value="ECO:0007669"/>
    <property type="project" value="TreeGrafter"/>
</dbReference>
<dbReference type="GO" id="GO:0051787">
    <property type="term" value="F:misfolded protein binding"/>
    <property type="evidence" value="ECO:0007669"/>
    <property type="project" value="TreeGrafter"/>
</dbReference>
<keyword evidence="3" id="KW-1133">Transmembrane helix</keyword>
<dbReference type="InParanoid" id="A0A0G4EDE4"/>
<dbReference type="PRINTS" id="PR00625">
    <property type="entry name" value="JDOMAIN"/>
</dbReference>
<dbReference type="PhylomeDB" id="A0A0G4EDE4"/>
<keyword evidence="3" id="KW-0812">Transmembrane</keyword>
<accession>A0A0G4EDE4</accession>
<evidence type="ECO:0000256" key="1">
    <source>
        <dbReference type="ARBA" id="ARBA00023186"/>
    </source>
</evidence>